<evidence type="ECO:0000259" key="12">
    <source>
        <dbReference type="PROSITE" id="PS51145"/>
    </source>
</evidence>
<feature type="repeat" description="ANK" evidence="9">
    <location>
        <begin position="113"/>
        <end position="145"/>
    </location>
</feature>
<feature type="repeat" description="ANK" evidence="9">
    <location>
        <begin position="322"/>
        <end position="354"/>
    </location>
</feature>
<dbReference type="FunFam" id="2.60.220.30:FF:000001">
    <property type="entry name" value="Ankyrin-3 isoform 2"/>
    <property type="match status" value="1"/>
</dbReference>
<feature type="domain" description="Death" evidence="11">
    <location>
        <begin position="1342"/>
        <end position="1426"/>
    </location>
</feature>
<feature type="repeat" description="ANK" evidence="9">
    <location>
        <begin position="633"/>
        <end position="665"/>
    </location>
</feature>
<dbReference type="PROSITE" id="PS50017">
    <property type="entry name" value="DEATH_DOMAIN"/>
    <property type="match status" value="1"/>
</dbReference>
<dbReference type="SMART" id="SM00005">
    <property type="entry name" value="DEATH"/>
    <property type="match status" value="1"/>
</dbReference>
<dbReference type="Pfam" id="PF00531">
    <property type="entry name" value="Death"/>
    <property type="match status" value="1"/>
</dbReference>
<dbReference type="InterPro" id="IPR000488">
    <property type="entry name" value="Death_dom"/>
</dbReference>
<dbReference type="Gene3D" id="2.60.220.30">
    <property type="match status" value="2"/>
</dbReference>
<dbReference type="GO" id="GO:0007165">
    <property type="term" value="P:signal transduction"/>
    <property type="evidence" value="ECO:0007669"/>
    <property type="project" value="InterPro"/>
</dbReference>
<feature type="repeat" description="ANK" evidence="9">
    <location>
        <begin position="388"/>
        <end position="420"/>
    </location>
</feature>
<dbReference type="Pfam" id="PF12796">
    <property type="entry name" value="Ank_2"/>
    <property type="match status" value="6"/>
</dbReference>
<feature type="repeat" description="ANK" evidence="9">
    <location>
        <begin position="520"/>
        <end position="552"/>
    </location>
</feature>
<dbReference type="SMART" id="SM00248">
    <property type="entry name" value="ANK"/>
    <property type="match status" value="19"/>
</dbReference>
<comment type="subcellular location">
    <subcellularLocation>
        <location evidence="1">Cytoplasm</location>
        <location evidence="1">Cytoskeleton</location>
    </subcellularLocation>
    <subcellularLocation>
        <location evidence="2">Membrane</location>
    </subcellularLocation>
</comment>
<keyword evidence="7" id="KW-0472">Membrane</keyword>
<name>A0A8C7P4K0_ONCMY</name>
<feature type="repeat" description="ANK" evidence="9">
    <location>
        <begin position="487"/>
        <end position="519"/>
    </location>
</feature>
<dbReference type="PROSITE" id="PS50088">
    <property type="entry name" value="ANK_REPEAT"/>
    <property type="match status" value="18"/>
</dbReference>
<evidence type="ECO:0000256" key="9">
    <source>
        <dbReference type="PROSITE-ProRule" id="PRU00023"/>
    </source>
</evidence>
<protein>
    <recommendedName>
        <fullName evidence="15">Ankyrin 1, erythrocytic a</fullName>
    </recommendedName>
</protein>
<feature type="repeat" description="ANK" evidence="9">
    <location>
        <begin position="289"/>
        <end position="321"/>
    </location>
</feature>
<feature type="repeat" description="ANK" evidence="9">
    <location>
        <begin position="208"/>
        <end position="240"/>
    </location>
</feature>
<evidence type="ECO:0000256" key="3">
    <source>
        <dbReference type="ARBA" id="ARBA00022490"/>
    </source>
</evidence>
<feature type="repeat" description="ANK" evidence="9">
    <location>
        <begin position="421"/>
        <end position="453"/>
    </location>
</feature>
<dbReference type="PROSITE" id="PS50297">
    <property type="entry name" value="ANK_REP_REGION"/>
    <property type="match status" value="18"/>
</dbReference>
<evidence type="ECO:0000256" key="10">
    <source>
        <dbReference type="SAM" id="MobiDB-lite"/>
    </source>
</evidence>
<dbReference type="Gene3D" id="1.10.533.10">
    <property type="entry name" value="Death Domain, Fas"/>
    <property type="match status" value="1"/>
</dbReference>
<dbReference type="SUPFAM" id="SSF47986">
    <property type="entry name" value="DEATH domain"/>
    <property type="match status" value="1"/>
</dbReference>
<feature type="repeat" description="ANK" evidence="9">
    <location>
        <begin position="454"/>
        <end position="486"/>
    </location>
</feature>
<dbReference type="SUPFAM" id="SSF48403">
    <property type="entry name" value="Ankyrin repeat"/>
    <property type="match status" value="2"/>
</dbReference>
<feature type="repeat" description="ANK" evidence="9">
    <location>
        <begin position="570"/>
        <end position="602"/>
    </location>
</feature>
<dbReference type="PRINTS" id="PR01415">
    <property type="entry name" value="ANKYRIN"/>
</dbReference>
<dbReference type="Pfam" id="PF00023">
    <property type="entry name" value="Ank"/>
    <property type="match status" value="3"/>
</dbReference>
<evidence type="ECO:0000313" key="13">
    <source>
        <dbReference type="Ensembl" id="ENSOMYP00000016902.2"/>
    </source>
</evidence>
<dbReference type="CDD" id="cd08805">
    <property type="entry name" value="Death_ank1"/>
    <property type="match status" value="1"/>
</dbReference>
<keyword evidence="14" id="KW-1185">Reference proteome</keyword>
<keyword evidence="3" id="KW-0963">Cytoplasm</keyword>
<dbReference type="FunFam" id="2.60.40.2660:FF:000002">
    <property type="entry name" value="Ankyrin-1 isoform B"/>
    <property type="match status" value="1"/>
</dbReference>
<evidence type="ECO:0000256" key="1">
    <source>
        <dbReference type="ARBA" id="ARBA00004245"/>
    </source>
</evidence>
<dbReference type="Pfam" id="PF17809">
    <property type="entry name" value="UPA_2"/>
    <property type="match status" value="1"/>
</dbReference>
<evidence type="ECO:0000256" key="6">
    <source>
        <dbReference type="ARBA" id="ARBA00023043"/>
    </source>
</evidence>
<keyword evidence="6 9" id="KW-0040">ANK repeat</keyword>
<organism evidence="13 14">
    <name type="scientific">Oncorhynchus mykiss</name>
    <name type="common">Rainbow trout</name>
    <name type="synonym">Salmo gairdneri</name>
    <dbReference type="NCBI Taxonomy" id="8022"/>
    <lineage>
        <taxon>Eukaryota</taxon>
        <taxon>Metazoa</taxon>
        <taxon>Chordata</taxon>
        <taxon>Craniata</taxon>
        <taxon>Vertebrata</taxon>
        <taxon>Euteleostomi</taxon>
        <taxon>Actinopterygii</taxon>
        <taxon>Neopterygii</taxon>
        <taxon>Teleostei</taxon>
        <taxon>Protacanthopterygii</taxon>
        <taxon>Salmoniformes</taxon>
        <taxon>Salmonidae</taxon>
        <taxon>Salmoninae</taxon>
        <taxon>Oncorhynchus</taxon>
    </lineage>
</organism>
<reference evidence="13" key="3">
    <citation type="submission" date="2025-09" db="UniProtKB">
        <authorList>
            <consortium name="Ensembl"/>
        </authorList>
    </citation>
    <scope>IDENTIFICATION</scope>
</reference>
<feature type="repeat" description="ANK" evidence="9">
    <location>
        <begin position="666"/>
        <end position="698"/>
    </location>
</feature>
<feature type="repeat" description="ANK" evidence="9">
    <location>
        <begin position="146"/>
        <end position="170"/>
    </location>
</feature>
<proteinExistence type="predicted"/>
<dbReference type="InterPro" id="IPR036770">
    <property type="entry name" value="Ankyrin_rpt-contain_sf"/>
</dbReference>
<dbReference type="Proteomes" id="UP000694395">
    <property type="component" value="Chromosome 6"/>
</dbReference>
<feature type="repeat" description="ANK" evidence="9">
    <location>
        <begin position="47"/>
        <end position="79"/>
    </location>
</feature>
<feature type="region of interest" description="Disordered" evidence="10">
    <location>
        <begin position="1423"/>
        <end position="1453"/>
    </location>
</feature>
<keyword evidence="8" id="KW-0206">Cytoskeleton</keyword>
<dbReference type="GO" id="GO:0016020">
    <property type="term" value="C:membrane"/>
    <property type="evidence" value="ECO:0007669"/>
    <property type="project" value="UniProtKB-SubCell"/>
</dbReference>
<reference evidence="13" key="2">
    <citation type="submission" date="2025-08" db="UniProtKB">
        <authorList>
            <consortium name="Ensembl"/>
        </authorList>
    </citation>
    <scope>IDENTIFICATION</scope>
</reference>
<evidence type="ECO:0000256" key="8">
    <source>
        <dbReference type="ARBA" id="ARBA00023212"/>
    </source>
</evidence>
<dbReference type="Gene3D" id="2.60.40.2660">
    <property type="match status" value="1"/>
</dbReference>
<feature type="repeat" description="ANK" evidence="9">
    <location>
        <begin position="80"/>
        <end position="112"/>
    </location>
</feature>
<dbReference type="PANTHER" id="PTHR24123:SF71">
    <property type="entry name" value="ANKYRIN 1, ERYTHROCYTIC A ISOFORM X1"/>
    <property type="match status" value="1"/>
</dbReference>
<dbReference type="Gene3D" id="1.25.40.20">
    <property type="entry name" value="Ankyrin repeat-containing domain"/>
    <property type="match status" value="4"/>
</dbReference>
<dbReference type="PANTHER" id="PTHR24123">
    <property type="entry name" value="ANKYRIN REPEAT-CONTAINING"/>
    <property type="match status" value="1"/>
</dbReference>
<feature type="region of interest" description="Disordered" evidence="10">
    <location>
        <begin position="820"/>
        <end position="844"/>
    </location>
</feature>
<dbReference type="Pfam" id="PF13857">
    <property type="entry name" value="Ank_5"/>
    <property type="match status" value="1"/>
</dbReference>
<evidence type="ECO:0000256" key="2">
    <source>
        <dbReference type="ARBA" id="ARBA00004370"/>
    </source>
</evidence>
<dbReference type="Ensembl" id="ENSOMYT00000018638.2">
    <property type="protein sequence ID" value="ENSOMYP00000016902.2"/>
    <property type="gene ID" value="ENSOMYG00000007762.2"/>
</dbReference>
<evidence type="ECO:0000259" key="11">
    <source>
        <dbReference type="PROSITE" id="PS50017"/>
    </source>
</evidence>
<feature type="compositionally biased region" description="Basic and acidic residues" evidence="10">
    <location>
        <begin position="1433"/>
        <end position="1447"/>
    </location>
</feature>
<feature type="repeat" description="ANK" evidence="9">
    <location>
        <begin position="355"/>
        <end position="387"/>
    </location>
</feature>
<feature type="region of interest" description="Disordered" evidence="10">
    <location>
        <begin position="1530"/>
        <end position="1561"/>
    </location>
</feature>
<evidence type="ECO:0000256" key="4">
    <source>
        <dbReference type="ARBA" id="ARBA00022553"/>
    </source>
</evidence>
<feature type="repeat" description="ANK" evidence="9">
    <location>
        <begin position="256"/>
        <end position="288"/>
    </location>
</feature>
<dbReference type="PROSITE" id="PS51145">
    <property type="entry name" value="ZU5"/>
    <property type="match status" value="2"/>
</dbReference>
<evidence type="ECO:0000256" key="5">
    <source>
        <dbReference type="ARBA" id="ARBA00022737"/>
    </source>
</evidence>
<keyword evidence="5" id="KW-0677">Repeat</keyword>
<dbReference type="InterPro" id="IPR040745">
    <property type="entry name" value="Ankyrin_UPA"/>
</dbReference>
<dbReference type="FunFam" id="1.25.40.20:FF:000003">
    <property type="entry name" value="Ankyrin, isoform B"/>
    <property type="match status" value="1"/>
</dbReference>
<accession>A0A8C7P4K0</accession>
<reference evidence="13" key="1">
    <citation type="submission" date="2020-07" db="EMBL/GenBank/DDBJ databases">
        <title>A long reads based de novo assembly of the rainbow trout Arlee double haploid line genome.</title>
        <authorList>
            <person name="Gao G."/>
            <person name="Palti Y."/>
        </authorList>
    </citation>
    <scope>NUCLEOTIDE SEQUENCE [LARGE SCALE GENOMIC DNA]</scope>
</reference>
<feature type="domain" description="ZU5" evidence="12">
    <location>
        <begin position="854"/>
        <end position="1009"/>
    </location>
</feature>
<dbReference type="SMART" id="SM00218">
    <property type="entry name" value="ZU5"/>
    <property type="match status" value="1"/>
</dbReference>
<evidence type="ECO:0000256" key="7">
    <source>
        <dbReference type="ARBA" id="ARBA00023136"/>
    </source>
</evidence>
<dbReference type="FunFam" id="1.25.40.20:FF:000002">
    <property type="entry name" value="Ankyrin-2 isoform 2"/>
    <property type="match status" value="1"/>
</dbReference>
<dbReference type="FunFam" id="1.10.533.10:FF:000002">
    <property type="entry name" value="Ankyrin-3 isoform 2"/>
    <property type="match status" value="1"/>
</dbReference>
<evidence type="ECO:0008006" key="15">
    <source>
        <dbReference type="Google" id="ProtNLM"/>
    </source>
</evidence>
<dbReference type="GeneTree" id="ENSGT00940000155760"/>
<feature type="compositionally biased region" description="Polar residues" evidence="10">
    <location>
        <begin position="831"/>
        <end position="844"/>
    </location>
</feature>
<dbReference type="InterPro" id="IPR051165">
    <property type="entry name" value="Multifunctional_ANK_Repeat"/>
</dbReference>
<keyword evidence="4" id="KW-0597">Phosphoprotein</keyword>
<dbReference type="InterPro" id="IPR002110">
    <property type="entry name" value="Ankyrin_rpt"/>
</dbReference>
<feature type="domain" description="ZU5" evidence="12">
    <location>
        <begin position="1011"/>
        <end position="1157"/>
    </location>
</feature>
<dbReference type="InterPro" id="IPR011029">
    <property type="entry name" value="DEATH-like_dom_sf"/>
</dbReference>
<dbReference type="FunFam" id="2.60.220.30:FF:000002">
    <property type="entry name" value="Ankyrin-3 isoform 2"/>
    <property type="match status" value="1"/>
</dbReference>
<dbReference type="Pfam" id="PF00791">
    <property type="entry name" value="ZU5"/>
    <property type="match status" value="1"/>
</dbReference>
<dbReference type="InterPro" id="IPR000906">
    <property type="entry name" value="ZU5_dom"/>
</dbReference>
<sequence>MKETPMESIYSLADAVTSFLRAARSGNMDKALDHIKNGIDINTANQNGLNGLHLASKEGHVKMVLELLHGGIDVETQTKKGNTALHIAALAGQEQVVAELVNYGANINAQSQKGFTPLYMAAQENHLEVVKFLLENGANQSIPTEDGFTPLAVALQQGHENVVALLINYGTKGKVRLPALHIAARNDDTRTAAVLLQNDPNADVLSKTGFTPLHIAAHYENLSVAQLLLNRGANVNFTPKVSLFLSALASQTHCIDELTPLHCAARNGHVRIIEILLDQGAPIQAKTKNGLSPIHMSAQGDHMDCVRQLMQYNAAIDDITLDHLTPLHVAAHCGHHRMAKVLLDKGAKPNSRALNGFTPLHIACKKNHMRVMDLLLKHSASLEAVTESGLTPLHVASFMGHRKIVTILVQKGASPSASNVKVETPLHMACRAGHYEVAEFLLTNAAPVDAKAKDDQTPLHCACRMGHKELVKLLLEHKANPNSTTTSGHTPLHIAAREGHAQTTRILLDMEAQHTKMTKKGFTPLHVASKYGKVDVAELLLERGGNPNAAGKNRGVWREWPKGILRLKDNGLTSLHVAVHHDNLDVVNLLVSKGGSPHSNGYTPLHIASKQNQVEVASSLLQYGASANAESLQGVTPLHLAAQEGRPDMVALLISKQANVNLGNKVGYTALHQAAQQGHTDIVTLLLKHGAQPNEVATNGTSALSIAKRLGYISVIDVLKLVTEETVSMVRKKHRMSFPETVDEILDVSEDEGTQHLQCVTDRTQEDRFSPEHTFSSFWPDRRCIQLSFLINSEIIAIQIPRYILWIPCVSPETVHTPMPLQKDYDDDSLIPSSPATETSDNVSPVASPIHTGFLVSFMVDARGGSMRGSRHNGLRVIIPPRTCAAPTRITCRLVKPQKLTTPPPLVEGEGLASRIISLGPASMQFLGPVIVEIPHFAALGRGDRELVVLRSENGSVWKEHRNRYGDDVLETILNGMDEELESQEELGKKRIRRIISTDFPLYFAVVSRIQQESDLIGPEGGQLTSKLVPLVQASFPETAVTKRVRLGLQAQPVPDELVAKLLGNQATFSPVVTVEPRRRKFHRPIGLCIPLPPSWRESPRDSGEGDTTSLRLLCSVIGGTAPAQWEDITGTTKLIYSKDCANFTTNVSARFWLADCPRTAEAMSFANLMYRELSAVPYMAKFVVFAKMNEVREGRLRCYCMTDDKMDKTLEQHENFSEVARSRDIEVMEGMPLHLECSGNLVPVRKATQQPRCFSFQAFRDNRLPVSVKVRDSSKDHSGFLSFLRKSTKYEDSQHVLCNLNITMPLCIKAAGSEDRRRTLTPLALRERYSALNEPAMGKGTELKMALIAEQLGLSWAELARELQFSVDDINKIRVENPNSLLEQSSALLSLWATCEGKIANMESLYTALKSIDRMDIVNMLEGQGPQPAGRQAREPSRRRHNESDHISPSLTNGYGVLQEELLSPPSMQYSLPSPLGNEPYWQEVSSLECAPMAITEEDTLMEMSDVQVWPSGNSPSLVAVEDSSLECSNADDSEGLQGLSYGSLGRPGNRATGEEGGLSGSMELVEDNSEMGAVDSFSTATPATPASFSTATPATPSSFGGTIAAMLYNAKDLPGEQVSEEQFTDEHGNIVTKKVRYLSQHVVGSRFNKDGVERLWGVDLVRMGLNGCG</sequence>
<evidence type="ECO:0000313" key="14">
    <source>
        <dbReference type="Proteomes" id="UP000694395"/>
    </source>
</evidence>
<feature type="repeat" description="ANK" evidence="9">
    <location>
        <begin position="600"/>
        <end position="632"/>
    </location>
</feature>
<dbReference type="GO" id="GO:0005856">
    <property type="term" value="C:cytoskeleton"/>
    <property type="evidence" value="ECO:0007669"/>
    <property type="project" value="UniProtKB-SubCell"/>
</dbReference>